<dbReference type="STRING" id="1838286.Verru16b_02782"/>
<dbReference type="AlphaFoldDB" id="A0A1D8AXT5"/>
<dbReference type="OrthoDB" id="174162at2"/>
<keyword evidence="1 3" id="KW-0732">Signal</keyword>
<name>A0A1D8AXT5_9BACT</name>
<protein>
    <recommendedName>
        <fullName evidence="4">Beta-mannosidase-like galactose-binding domain-containing protein</fullName>
    </recommendedName>
</protein>
<accession>A0A1D8AXT5</accession>
<dbReference type="PATRIC" id="fig|1838286.3.peg.2795"/>
<dbReference type="Pfam" id="PF22666">
    <property type="entry name" value="Glyco_hydro_2_N2"/>
    <property type="match status" value="1"/>
</dbReference>
<evidence type="ECO:0000256" key="1">
    <source>
        <dbReference type="ARBA" id="ARBA00022729"/>
    </source>
</evidence>
<dbReference type="PANTHER" id="PTHR43817">
    <property type="entry name" value="GLYCOSYL HYDROLASE"/>
    <property type="match status" value="1"/>
</dbReference>
<dbReference type="Proteomes" id="UP000095228">
    <property type="component" value="Chromosome"/>
</dbReference>
<proteinExistence type="predicted"/>
<evidence type="ECO:0000313" key="6">
    <source>
        <dbReference type="Proteomes" id="UP000095228"/>
    </source>
</evidence>
<feature type="domain" description="Beta-mannosidase-like galactose-binding" evidence="4">
    <location>
        <begin position="1048"/>
        <end position="1125"/>
    </location>
</feature>
<organism evidence="5 6">
    <name type="scientific">Lacunisphaera limnophila</name>
    <dbReference type="NCBI Taxonomy" id="1838286"/>
    <lineage>
        <taxon>Bacteria</taxon>
        <taxon>Pseudomonadati</taxon>
        <taxon>Verrucomicrobiota</taxon>
        <taxon>Opitutia</taxon>
        <taxon>Opitutales</taxon>
        <taxon>Opitutaceae</taxon>
        <taxon>Lacunisphaera</taxon>
    </lineage>
</organism>
<dbReference type="InterPro" id="IPR054593">
    <property type="entry name" value="Beta-mannosidase-like_N2"/>
</dbReference>
<dbReference type="EMBL" id="CP016094">
    <property type="protein sequence ID" value="AOS45695.1"/>
    <property type="molecule type" value="Genomic_DNA"/>
</dbReference>
<dbReference type="NCBIfam" id="NF045579">
    <property type="entry name" value="rhamnoside_JR"/>
    <property type="match status" value="1"/>
</dbReference>
<evidence type="ECO:0000256" key="2">
    <source>
        <dbReference type="ARBA" id="ARBA00022801"/>
    </source>
</evidence>
<feature type="signal peptide" evidence="3">
    <location>
        <begin position="1"/>
        <end position="17"/>
    </location>
</feature>
<reference evidence="5 6" key="1">
    <citation type="submission" date="2016-06" db="EMBL/GenBank/DDBJ databases">
        <title>Three novel species with peptidoglycan cell walls form the new genus Lacunisphaera gen. nov. in the family Opitutaceae of the verrucomicrobial subdivision 4.</title>
        <authorList>
            <person name="Rast P."/>
            <person name="Gloeckner I."/>
            <person name="Jogler M."/>
            <person name="Boedeker C."/>
            <person name="Jeske O."/>
            <person name="Wiegand S."/>
            <person name="Reinhardt R."/>
            <person name="Schumann P."/>
            <person name="Rohde M."/>
            <person name="Spring S."/>
            <person name="Gloeckner F.O."/>
            <person name="Jogler C."/>
        </authorList>
    </citation>
    <scope>NUCLEOTIDE SEQUENCE [LARGE SCALE GENOMIC DNA]</scope>
    <source>
        <strain evidence="5 6">IG16b</strain>
    </source>
</reference>
<dbReference type="InterPro" id="IPR008979">
    <property type="entry name" value="Galactose-bd-like_sf"/>
</dbReference>
<dbReference type="SUPFAM" id="SSF49785">
    <property type="entry name" value="Galactose-binding domain-like"/>
    <property type="match status" value="1"/>
</dbReference>
<dbReference type="RefSeq" id="WP_157772414.1">
    <property type="nucleotide sequence ID" value="NZ_CP016094.1"/>
</dbReference>
<keyword evidence="2" id="KW-0378">Hydrolase</keyword>
<evidence type="ECO:0000259" key="4">
    <source>
        <dbReference type="Pfam" id="PF22666"/>
    </source>
</evidence>
<feature type="chain" id="PRO_5009105345" description="Beta-mannosidase-like galactose-binding domain-containing protein" evidence="3">
    <location>
        <begin position="18"/>
        <end position="1168"/>
    </location>
</feature>
<dbReference type="PANTHER" id="PTHR43817:SF1">
    <property type="entry name" value="HYDROLASE, FAMILY 43, PUTATIVE (AFU_ORTHOLOGUE AFUA_3G01660)-RELATED"/>
    <property type="match status" value="1"/>
</dbReference>
<dbReference type="Gene3D" id="2.60.120.260">
    <property type="entry name" value="Galactose-binding domain-like"/>
    <property type="match status" value="1"/>
</dbReference>
<sequence length="1168" mass="128504">MRFYRFLILFASISATAVLFPAEERAMDTATFAAPPRAVFPETWFHLIGGNVSREGLTADIDAVAAAGLAGIQLFHGAGGVWPGVTPQIQTLSPSWDGMLEHVADEAKRAGLRFTMQNCPGWAMSGGPWITPDRAMRHLVWSRVDVGAESVEALRLPVPQPSKEEWRDYRDVAVLAFPTPEGDTGGNVAPVAIRSNRPDLPWAKLWAGSEEVPDLRIEPAGVDPVWVEVEFAGPLVLRSAGFPGIERFAMRRNFDPSARIQVRALVESAEGAPTWRTVADREVPRGNWQDRPPQENAWVLALDEQPARVYRFVFHNRKPLALLYLRLSTAARLQDWAGQAGFVLRSLDRSGPPRQSPAAWVRGADVLDLSEHLRPDGTLDWRPREGRWTVVRYGHVNTGVTNTPAPPEATGWECDKLSPLGAEQHFAGYIGRVSAPGGPVDGGRLQGMLIDSWECYTQTWTPAMEAEFATRREYALRRWLPALAGWVIDDPLTTERFLRDWRATISDLLVANYFGRLAELARERGLRLFFEAATGDVTPGDLLEYYQAADVPMCEFWRPNDPHWGGLEAKPFSLAVSAGHIYGKPVIAAEAFTNILLDYSEHPFQFKASADRAFAAGVNHLVLHTYTHNPRLDLVPGTSFGSRIGSPFIRGQTWWQHMPAFTTYLARCQAMLQQGVPVADVLWYVGDDLDQEPRADTPYPSGYKFDLCNQDALLRRISVDEAGRLTTPEGVSWRLLWLPQDSARRLTVPTLQRLRGMLEAGAVVLAERPQQRVDLSGGPAADAAFDQLVSALWGNVPSPSGEALLGRGRLRWGVSLETMLGEIDCGPDVAGVRATEWTHRRVDGENIYFVAADRATPLRANVRFRATGRPELWDAVTGQIHPVPVFARVGGVTSVPLDLPAAGSVFVRFRAETAPVAWQQVERDGTVLLDGMDATRTEAGVPFPVQGLQPGAEEQPWIPQPWPDLTVTPAGLGGKLVAWRDGNYTMRGRGWEPISERVEVRAAQVLNAGWKLQFPSGWDAPSELNLADGVQPWSAHANPAIAAFSGTAVYSTNFTVSSLAGNERAWLDLGRVSEIAEVELNGQILPLAWTAPHQLDVSAALRAGENRLKVHVTNTWFNRLAYEAGLPATQRRTWSINGPVADAPRRLAGLTGPVRLVFGRILAAPTAP</sequence>
<gene>
    <name evidence="5" type="ORF">Verru16b_02782</name>
</gene>
<dbReference type="GO" id="GO:0004553">
    <property type="term" value="F:hydrolase activity, hydrolyzing O-glycosyl compounds"/>
    <property type="evidence" value="ECO:0007669"/>
    <property type="project" value="UniProtKB-ARBA"/>
</dbReference>
<evidence type="ECO:0000256" key="3">
    <source>
        <dbReference type="SAM" id="SignalP"/>
    </source>
</evidence>
<dbReference type="KEGG" id="obg:Verru16b_02782"/>
<evidence type="ECO:0000313" key="5">
    <source>
        <dbReference type="EMBL" id="AOS45695.1"/>
    </source>
</evidence>
<dbReference type="Pfam" id="PF17132">
    <property type="entry name" value="Glyco_hydro_106"/>
    <property type="match status" value="1"/>
</dbReference>
<keyword evidence="6" id="KW-1185">Reference proteome</keyword>